<keyword evidence="4" id="KW-1185">Reference proteome</keyword>
<protein>
    <submittedName>
        <fullName evidence="3">Pilus assembly protein</fullName>
    </submittedName>
</protein>
<dbReference type="Proteomes" id="UP001181622">
    <property type="component" value="Unassembled WGS sequence"/>
</dbReference>
<organism evidence="3 4">
    <name type="scientific">Chelatococcus sambhunathii</name>
    <dbReference type="NCBI Taxonomy" id="363953"/>
    <lineage>
        <taxon>Bacteria</taxon>
        <taxon>Pseudomonadati</taxon>
        <taxon>Pseudomonadota</taxon>
        <taxon>Alphaproteobacteria</taxon>
        <taxon>Hyphomicrobiales</taxon>
        <taxon>Chelatococcaceae</taxon>
        <taxon>Chelatococcus</taxon>
    </lineage>
</organism>
<keyword evidence="1" id="KW-0472">Membrane</keyword>
<dbReference type="EMBL" id="JADBEO010000004">
    <property type="protein sequence ID" value="MDR4305559.1"/>
    <property type="molecule type" value="Genomic_DNA"/>
</dbReference>
<evidence type="ECO:0000313" key="3">
    <source>
        <dbReference type="EMBL" id="MDR4305559.1"/>
    </source>
</evidence>
<accession>A0ABU1DBS3</accession>
<name>A0ABU1DBS3_9HYPH</name>
<proteinExistence type="predicted"/>
<evidence type="ECO:0000256" key="1">
    <source>
        <dbReference type="SAM" id="Phobius"/>
    </source>
</evidence>
<comment type="caution">
    <text evidence="3">The sequence shown here is derived from an EMBL/GenBank/DDBJ whole genome shotgun (WGS) entry which is preliminary data.</text>
</comment>
<evidence type="ECO:0000259" key="2">
    <source>
        <dbReference type="Pfam" id="PF07811"/>
    </source>
</evidence>
<reference evidence="3" key="1">
    <citation type="submission" date="2020-10" db="EMBL/GenBank/DDBJ databases">
        <authorList>
            <person name="Abbas A."/>
            <person name="Razzaq R."/>
            <person name="Waqas M."/>
            <person name="Abbas N."/>
            <person name="Nielsen T.K."/>
            <person name="Hansen L.H."/>
            <person name="Hussain S."/>
            <person name="Shahid M."/>
        </authorList>
    </citation>
    <scope>NUCLEOTIDE SEQUENCE</scope>
    <source>
        <strain evidence="3">S14</strain>
    </source>
</reference>
<dbReference type="InterPro" id="IPR012495">
    <property type="entry name" value="TadE-like_dom"/>
</dbReference>
<dbReference type="RefSeq" id="WP_309388667.1">
    <property type="nucleotide sequence ID" value="NZ_JADBEO010000004.1"/>
</dbReference>
<feature type="domain" description="TadE-like" evidence="2">
    <location>
        <begin position="2"/>
        <end position="42"/>
    </location>
</feature>
<sequence>MTSIEFAIVAVPFFGLLLMILQVGLYHFSLQSLDFAVRQAGRTVMTGKVAASAVSADTFKTTYICPKVFWGITCNSLVVNSYVIGKTSDSKAATGVYAYIDDKTRTISRSPTQSTFCLGAPGDYVYLDVGYPYPNFMKRLVSTNASDSWLMRSSTVVFNEPNARNAGASC</sequence>
<dbReference type="Pfam" id="PF07811">
    <property type="entry name" value="TadE"/>
    <property type="match status" value="1"/>
</dbReference>
<keyword evidence="1" id="KW-1133">Transmembrane helix</keyword>
<feature type="transmembrane region" description="Helical" evidence="1">
    <location>
        <begin position="6"/>
        <end position="28"/>
    </location>
</feature>
<keyword evidence="1" id="KW-0812">Transmembrane</keyword>
<gene>
    <name evidence="3" type="ORF">IHQ68_02840</name>
</gene>
<evidence type="ECO:0000313" key="4">
    <source>
        <dbReference type="Proteomes" id="UP001181622"/>
    </source>
</evidence>